<dbReference type="EMBL" id="CP022188">
    <property type="protein sequence ID" value="AWI79511.1"/>
    <property type="molecule type" value="Genomic_DNA"/>
</dbReference>
<feature type="compositionally biased region" description="Basic and acidic residues" evidence="1">
    <location>
        <begin position="51"/>
        <end position="60"/>
    </location>
</feature>
<organism evidence="2 3">
    <name type="scientific">Parazoarcus communis</name>
    <dbReference type="NCBI Taxonomy" id="41977"/>
    <lineage>
        <taxon>Bacteria</taxon>
        <taxon>Pseudomonadati</taxon>
        <taxon>Pseudomonadota</taxon>
        <taxon>Betaproteobacteria</taxon>
        <taxon>Rhodocyclales</taxon>
        <taxon>Zoogloeaceae</taxon>
        <taxon>Parazoarcus</taxon>
    </lineage>
</organism>
<feature type="region of interest" description="Disordered" evidence="1">
    <location>
        <begin position="41"/>
        <end position="60"/>
    </location>
</feature>
<evidence type="ECO:0000256" key="1">
    <source>
        <dbReference type="SAM" id="MobiDB-lite"/>
    </source>
</evidence>
<name>A0A2U8H0U3_9RHOO</name>
<proteinExistence type="predicted"/>
<gene>
    <name evidence="2" type="ORF">CEW87_09090</name>
</gene>
<sequence length="60" mass="6516">MVRSIWAVTDSFLCVRADNGAASAPQKRQEERLHEIARLCPAPSIQAAPQPDERGVGPFA</sequence>
<reference evidence="2 3" key="1">
    <citation type="submission" date="2017-06" db="EMBL/GenBank/DDBJ databases">
        <title>Azoarcus sp. TSNA42 complete genome sequence.</title>
        <authorList>
            <person name="Woo J.-H."/>
            <person name="Kim H.-S."/>
        </authorList>
    </citation>
    <scope>NUCLEOTIDE SEQUENCE [LARGE SCALE GENOMIC DNA]</scope>
    <source>
        <strain evidence="2 3">TSNA42</strain>
    </source>
</reference>
<dbReference type="Proteomes" id="UP000244902">
    <property type="component" value="Chromosome"/>
</dbReference>
<evidence type="ECO:0000313" key="2">
    <source>
        <dbReference type="EMBL" id="AWI79511.1"/>
    </source>
</evidence>
<accession>A0A2U8H0U3</accession>
<evidence type="ECO:0000313" key="3">
    <source>
        <dbReference type="Proteomes" id="UP000244902"/>
    </source>
</evidence>
<protein>
    <submittedName>
        <fullName evidence="2">Uncharacterized protein</fullName>
    </submittedName>
</protein>
<dbReference type="AlphaFoldDB" id="A0A2U8H0U3"/>